<dbReference type="PROSITE" id="PS00065">
    <property type="entry name" value="D_2_HYDROXYACID_DH_1"/>
    <property type="match status" value="1"/>
</dbReference>
<dbReference type="EMBL" id="CP119958">
    <property type="protein sequence ID" value="WFD38167.1"/>
    <property type="molecule type" value="Genomic_DNA"/>
</dbReference>
<comment type="similarity">
    <text evidence="1 4">Belongs to the D-isomer specific 2-hydroxyacid dehydrogenase family.</text>
</comment>
<dbReference type="GO" id="GO:0005829">
    <property type="term" value="C:cytosol"/>
    <property type="evidence" value="ECO:0007669"/>
    <property type="project" value="TreeGrafter"/>
</dbReference>
<evidence type="ECO:0000259" key="6">
    <source>
        <dbReference type="Pfam" id="PF00389"/>
    </source>
</evidence>
<dbReference type="EC" id="1.1.1.26" evidence="8"/>
<dbReference type="InterPro" id="IPR036291">
    <property type="entry name" value="NAD(P)-bd_dom_sf"/>
</dbReference>
<sequence>MVFGPTLRAARSAAPRMARTLATARPQVLLMDDIALAKSDLERLSQRAEVLRNEAKTRDELIQAFAHGGKYANIRGMYRHFGGARSVRISGRFDEELVGALPESLKFIVHNGAGYDQLDISALSARGIQAANVPTVVNAATADTALFLLIGAMRRFPLAISQLHSGVFNQQFPFTSASDPEGKVLGIVGAGGIGQELAQKAAHAFGMRVLYHNRRRRSEAQEQEGMPPGRPMTYVASLDELLEQSDAVSLNCPLTPETKHLISTPQFQRMKKTAVLINTARGPVVDEAALVDALEAGEIAGCGLDVYENEPSVHPKLLELASSKAMLLPHVGTLSLETQTNMEATCIRNLEHGLDTGALSYTVKEQEGLGLKA</sequence>
<accession>A0AAF0F4C8</accession>
<evidence type="ECO:0000313" key="9">
    <source>
        <dbReference type="Proteomes" id="UP001217754"/>
    </source>
</evidence>
<dbReference type="PANTHER" id="PTHR10996">
    <property type="entry name" value="2-HYDROXYACID DEHYDROGENASE-RELATED"/>
    <property type="match status" value="1"/>
</dbReference>
<evidence type="ECO:0000256" key="4">
    <source>
        <dbReference type="RuleBase" id="RU003719"/>
    </source>
</evidence>
<dbReference type="InterPro" id="IPR029752">
    <property type="entry name" value="D-isomer_DH_CS1"/>
</dbReference>
<keyword evidence="3" id="KW-0520">NAD</keyword>
<evidence type="ECO:0000256" key="3">
    <source>
        <dbReference type="ARBA" id="ARBA00023027"/>
    </source>
</evidence>
<keyword evidence="5" id="KW-0175">Coiled coil</keyword>
<dbReference type="FunFam" id="3.40.50.720:FF:000203">
    <property type="entry name" value="D-3-phosphoglycerate dehydrogenase (SerA)"/>
    <property type="match status" value="1"/>
</dbReference>
<keyword evidence="9" id="KW-1185">Reference proteome</keyword>
<dbReference type="InterPro" id="IPR050223">
    <property type="entry name" value="D-isomer_2-hydroxyacid_DH"/>
</dbReference>
<evidence type="ECO:0000256" key="5">
    <source>
        <dbReference type="SAM" id="Coils"/>
    </source>
</evidence>
<feature type="domain" description="D-isomer specific 2-hydroxyacid dehydrogenase NAD-binding" evidence="7">
    <location>
        <begin position="147"/>
        <end position="332"/>
    </location>
</feature>
<dbReference type="AlphaFoldDB" id="A0AAF0F4C8"/>
<dbReference type="GeneID" id="85224764"/>
<dbReference type="CDD" id="cd12168">
    <property type="entry name" value="Mand_dh_like"/>
    <property type="match status" value="1"/>
</dbReference>
<evidence type="ECO:0000256" key="2">
    <source>
        <dbReference type="ARBA" id="ARBA00023002"/>
    </source>
</evidence>
<dbReference type="InterPro" id="IPR006140">
    <property type="entry name" value="D-isomer_DH_NAD-bd"/>
</dbReference>
<name>A0AAF0F4C8_9BASI</name>
<dbReference type="Pfam" id="PF00389">
    <property type="entry name" value="2-Hacid_dh"/>
    <property type="match status" value="1"/>
</dbReference>
<evidence type="ECO:0000313" key="8">
    <source>
        <dbReference type="EMBL" id="WFD38167.1"/>
    </source>
</evidence>
<feature type="coiled-coil region" evidence="5">
    <location>
        <begin position="34"/>
        <end position="61"/>
    </location>
</feature>
<keyword evidence="2 4" id="KW-0560">Oxidoreductase</keyword>
<dbReference type="RefSeq" id="XP_060121064.1">
    <property type="nucleotide sequence ID" value="XM_060265081.1"/>
</dbReference>
<dbReference type="Gene3D" id="3.40.50.720">
    <property type="entry name" value="NAD(P)-binding Rossmann-like Domain"/>
    <property type="match status" value="2"/>
</dbReference>
<dbReference type="GO" id="GO:0047964">
    <property type="term" value="F:glyoxylate reductase (NADH) activity"/>
    <property type="evidence" value="ECO:0007669"/>
    <property type="project" value="UniProtKB-EC"/>
</dbReference>
<gene>
    <name evidence="8" type="ORF">MJAP1_001115</name>
</gene>
<dbReference type="InterPro" id="IPR029753">
    <property type="entry name" value="D-isomer_DH_CS"/>
</dbReference>
<dbReference type="GO" id="GO:0030267">
    <property type="term" value="F:glyoxylate reductase (NADPH) activity"/>
    <property type="evidence" value="ECO:0007669"/>
    <property type="project" value="TreeGrafter"/>
</dbReference>
<protein>
    <submittedName>
        <fullName evidence="8">Glyoxylate reductase</fullName>
        <ecNumber evidence="8">1.1.1.26</ecNumber>
    </submittedName>
</protein>
<proteinExistence type="inferred from homology"/>
<dbReference type="Proteomes" id="UP001217754">
    <property type="component" value="Chromosome 1"/>
</dbReference>
<dbReference type="PROSITE" id="PS00671">
    <property type="entry name" value="D_2_HYDROXYACID_DH_3"/>
    <property type="match status" value="1"/>
</dbReference>
<evidence type="ECO:0000259" key="7">
    <source>
        <dbReference type="Pfam" id="PF02826"/>
    </source>
</evidence>
<evidence type="ECO:0000256" key="1">
    <source>
        <dbReference type="ARBA" id="ARBA00005854"/>
    </source>
</evidence>
<reference evidence="8" key="1">
    <citation type="submission" date="2023-03" db="EMBL/GenBank/DDBJ databases">
        <title>Mating type loci evolution in Malassezia.</title>
        <authorList>
            <person name="Coelho M.A."/>
        </authorList>
    </citation>
    <scope>NUCLEOTIDE SEQUENCE</scope>
    <source>
        <strain evidence="8">CBS 9431</strain>
    </source>
</reference>
<dbReference type="GO" id="GO:0051287">
    <property type="term" value="F:NAD binding"/>
    <property type="evidence" value="ECO:0007669"/>
    <property type="project" value="InterPro"/>
</dbReference>
<organism evidence="8 9">
    <name type="scientific">Malassezia japonica</name>
    <dbReference type="NCBI Taxonomy" id="223818"/>
    <lineage>
        <taxon>Eukaryota</taxon>
        <taxon>Fungi</taxon>
        <taxon>Dikarya</taxon>
        <taxon>Basidiomycota</taxon>
        <taxon>Ustilaginomycotina</taxon>
        <taxon>Malasseziomycetes</taxon>
        <taxon>Malasseziales</taxon>
        <taxon>Malasseziaceae</taxon>
        <taxon>Malassezia</taxon>
    </lineage>
</organism>
<feature type="domain" description="D-isomer specific 2-hydroxyacid dehydrogenase catalytic" evidence="6">
    <location>
        <begin position="85"/>
        <end position="363"/>
    </location>
</feature>
<dbReference type="PROSITE" id="PS00670">
    <property type="entry name" value="D_2_HYDROXYACID_DH_2"/>
    <property type="match status" value="1"/>
</dbReference>
<dbReference type="PANTHER" id="PTHR10996:SF289">
    <property type="entry name" value="2-HYDROXYACID DEHYDROGENASE"/>
    <property type="match status" value="1"/>
</dbReference>
<dbReference type="Pfam" id="PF02826">
    <property type="entry name" value="2-Hacid_dh_C"/>
    <property type="match status" value="1"/>
</dbReference>
<dbReference type="GO" id="GO:0016618">
    <property type="term" value="F:hydroxypyruvate reductase [NAD(P)H] activity"/>
    <property type="evidence" value="ECO:0007669"/>
    <property type="project" value="TreeGrafter"/>
</dbReference>
<dbReference type="SUPFAM" id="SSF51735">
    <property type="entry name" value="NAD(P)-binding Rossmann-fold domains"/>
    <property type="match status" value="1"/>
</dbReference>
<dbReference type="InterPro" id="IPR006139">
    <property type="entry name" value="D-isomer_2_OHA_DH_cat_dom"/>
</dbReference>
<dbReference type="SUPFAM" id="SSF52283">
    <property type="entry name" value="Formate/glycerate dehydrogenase catalytic domain-like"/>
    <property type="match status" value="1"/>
</dbReference>